<organism evidence="2 3">
    <name type="scientific">Chitiniphilus purpureus</name>
    <dbReference type="NCBI Taxonomy" id="2981137"/>
    <lineage>
        <taxon>Bacteria</taxon>
        <taxon>Pseudomonadati</taxon>
        <taxon>Pseudomonadota</taxon>
        <taxon>Betaproteobacteria</taxon>
        <taxon>Neisseriales</taxon>
        <taxon>Chitinibacteraceae</taxon>
        <taxon>Chitiniphilus</taxon>
    </lineage>
</organism>
<gene>
    <name evidence="2" type="ORF">N8I74_00720</name>
</gene>
<keyword evidence="3" id="KW-1185">Reference proteome</keyword>
<dbReference type="RefSeq" id="WP_263124984.1">
    <property type="nucleotide sequence ID" value="NZ_CP106753.1"/>
</dbReference>
<proteinExistence type="predicted"/>
<dbReference type="InterPro" id="IPR028098">
    <property type="entry name" value="Glyco_trans_4-like_N"/>
</dbReference>
<dbReference type="Pfam" id="PF13692">
    <property type="entry name" value="Glyco_trans_1_4"/>
    <property type="match status" value="1"/>
</dbReference>
<dbReference type="EMBL" id="CP106753">
    <property type="protein sequence ID" value="UXY15571.1"/>
    <property type="molecule type" value="Genomic_DNA"/>
</dbReference>
<dbReference type="CDD" id="cd03801">
    <property type="entry name" value="GT4_PimA-like"/>
    <property type="match status" value="1"/>
</dbReference>
<evidence type="ECO:0000313" key="2">
    <source>
        <dbReference type="EMBL" id="UXY15571.1"/>
    </source>
</evidence>
<dbReference type="Gene3D" id="3.40.50.2000">
    <property type="entry name" value="Glycogen Phosphorylase B"/>
    <property type="match status" value="2"/>
</dbReference>
<evidence type="ECO:0000313" key="3">
    <source>
        <dbReference type="Proteomes" id="UP001061302"/>
    </source>
</evidence>
<accession>A0ABY6DMJ4</accession>
<dbReference type="PANTHER" id="PTHR12526">
    <property type="entry name" value="GLYCOSYLTRANSFERASE"/>
    <property type="match status" value="1"/>
</dbReference>
<dbReference type="Pfam" id="PF13439">
    <property type="entry name" value="Glyco_transf_4"/>
    <property type="match status" value="1"/>
</dbReference>
<name>A0ABY6DMJ4_9NEIS</name>
<reference evidence="2" key="1">
    <citation type="submission" date="2022-10" db="EMBL/GenBank/DDBJ databases">
        <title>Chitiniphilus purpureus sp. nov., a novel chitin-degrading bacterium isolated from crawfish pond sediment.</title>
        <authorList>
            <person name="Li K."/>
        </authorList>
    </citation>
    <scope>NUCLEOTIDE SEQUENCE</scope>
    <source>
        <strain evidence="2">CD1</strain>
    </source>
</reference>
<feature type="domain" description="Glycosyltransferase subfamily 4-like N-terminal" evidence="1">
    <location>
        <begin position="17"/>
        <end position="173"/>
    </location>
</feature>
<dbReference type="SUPFAM" id="SSF53756">
    <property type="entry name" value="UDP-Glycosyltransferase/glycogen phosphorylase"/>
    <property type="match status" value="1"/>
</dbReference>
<evidence type="ECO:0000259" key="1">
    <source>
        <dbReference type="Pfam" id="PF13439"/>
    </source>
</evidence>
<protein>
    <submittedName>
        <fullName evidence="2">Glycosyltransferase family 4 protein</fullName>
    </submittedName>
</protein>
<dbReference type="Proteomes" id="UP001061302">
    <property type="component" value="Chromosome"/>
</dbReference>
<sequence length="372" mass="39606">MTTKPLRILHTESSCGWGGQEIRILTESTGMLARGHAVTLLSCSGSNIDRVARGNGVPAVALPIGRKRPGALLALRRWLAEHRHMFDVINTHSSTDAWLVAAAGATLGGMPPVVRTRHVSTAVNNGLGTRWLYLQATRHVVTTGERLRQQLHRDNGFALAHMTSIPTGIDLARYRPGEAGAARAALGLPGRPTLGIVATLRSWKGHADLLAAWAALGAQRGDWQLVVVGDGPQRANLEQQAAALGLQDAVHFVGNREDVERWLTAFDLFVLPSYGNEGVPQGIMQAMAAGLPVVSTTVGAIDEAVVDGETGVLLAPRDVAALGTTLARLMHDAPLRQRYGAAGLARAQARFGSERMLDAMEAVFRAALEPRG</sequence>